<evidence type="ECO:0000313" key="8">
    <source>
        <dbReference type="Proteomes" id="UP001218412"/>
    </source>
</evidence>
<dbReference type="EMBL" id="CP067134">
    <property type="protein sequence ID" value="WCR11034.1"/>
    <property type="molecule type" value="Genomic_DNA"/>
</dbReference>
<evidence type="ECO:0000256" key="2">
    <source>
        <dbReference type="ARBA" id="ARBA00022630"/>
    </source>
</evidence>
<name>A0ABY7SVV9_9RHOB</name>
<dbReference type="Proteomes" id="UP001218412">
    <property type="component" value="Chromosome"/>
</dbReference>
<evidence type="ECO:0000259" key="5">
    <source>
        <dbReference type="Pfam" id="PF00732"/>
    </source>
</evidence>
<keyword evidence="2" id="KW-0285">Flavoprotein</keyword>
<organism evidence="7 8">
    <name type="scientific">Paracoccus stylophorae</name>
    <dbReference type="NCBI Taxonomy" id="659350"/>
    <lineage>
        <taxon>Bacteria</taxon>
        <taxon>Pseudomonadati</taxon>
        <taxon>Pseudomonadota</taxon>
        <taxon>Alphaproteobacteria</taxon>
        <taxon>Rhodobacterales</taxon>
        <taxon>Paracoccaceae</taxon>
        <taxon>Paracoccus</taxon>
    </lineage>
</organism>
<evidence type="ECO:0000256" key="3">
    <source>
        <dbReference type="ARBA" id="ARBA00022827"/>
    </source>
</evidence>
<dbReference type="Pfam" id="PF05199">
    <property type="entry name" value="GMC_oxred_C"/>
    <property type="match status" value="1"/>
</dbReference>
<dbReference type="Gene3D" id="3.50.50.60">
    <property type="entry name" value="FAD/NAD(P)-binding domain"/>
    <property type="match status" value="2"/>
</dbReference>
<protein>
    <submittedName>
        <fullName evidence="7">GMC family oxidoreductase</fullName>
    </submittedName>
</protein>
<keyword evidence="3" id="KW-0274">FAD</keyword>
<comment type="similarity">
    <text evidence="1">Belongs to the GMC oxidoreductase family.</text>
</comment>
<keyword evidence="8" id="KW-1185">Reference proteome</keyword>
<dbReference type="InterPro" id="IPR007867">
    <property type="entry name" value="GMC_OxRtase_C"/>
</dbReference>
<feature type="domain" description="Glucose-methanol-choline oxidoreductase C-terminal" evidence="6">
    <location>
        <begin position="415"/>
        <end position="528"/>
    </location>
</feature>
<dbReference type="SUPFAM" id="SSF51905">
    <property type="entry name" value="FAD/NAD(P)-binding domain"/>
    <property type="match status" value="1"/>
</dbReference>
<sequence length="549" mass="60134">MNGWADPAPRAVDGRAPDVFSTAGTVPMRQFSDRDAVDFAIVGTGCGGGVLAAKLAEAGFSVVAFDAGPFWRPLADFASDEREQDKLYWLDPRISAGDDPVEFGQNNSGRAVGGSTVHFQMVALRFRPEWFASRSRLGYGVDWPVDWRTMWRYYDEVERACAISGPVNYPWGPKRHYPYRAHEVNAAGQVLARGAEALGVPWAPTPLATVSAPRGKSPPCVYRGMCKIGCSTNAKQSVLITFIPRALDAGAEIRDLAMVGRIETEDGRATGVEYHRDGQWRFQRARNVVCAGYSIETPRLLLNSASGAHPHGLANSSGNVGRYLMVHLNDAVWGVMEDEIRWYKVPPSMACCEHWNYIDDKDFDGGYSFMSQGPLPTDFARMLVTNEGVFGDELHRQMALYNRMAGLKMVGETMPQADNRVTLADEHDDLGLPRAHVTYSCCDNDRRMRRHARDFMARMLAAAGGSELLETGSTAHLMGGCRMGNDPETSVTDSDGRTWDIPNLWVCDGSLMPTAGGVNPSMTIMANAARIADRITALAGRGEAERAHG</sequence>
<feature type="domain" description="Glucose-methanol-choline oxidoreductase N-terminal" evidence="5">
    <location>
        <begin position="108"/>
        <end position="328"/>
    </location>
</feature>
<dbReference type="RefSeq" id="WP_272859121.1">
    <property type="nucleotide sequence ID" value="NZ_CP067134.1"/>
</dbReference>
<dbReference type="PANTHER" id="PTHR46056">
    <property type="entry name" value="LONG-CHAIN-ALCOHOL OXIDASE"/>
    <property type="match status" value="1"/>
</dbReference>
<proteinExistence type="inferred from homology"/>
<dbReference type="SUPFAM" id="SSF54373">
    <property type="entry name" value="FAD-linked reductases, C-terminal domain"/>
    <property type="match status" value="1"/>
</dbReference>
<accession>A0ABY7SVV9</accession>
<dbReference type="Pfam" id="PF00732">
    <property type="entry name" value="GMC_oxred_N"/>
    <property type="match status" value="1"/>
</dbReference>
<evidence type="ECO:0000256" key="1">
    <source>
        <dbReference type="ARBA" id="ARBA00010790"/>
    </source>
</evidence>
<reference evidence="7 8" key="1">
    <citation type="submission" date="2021-01" db="EMBL/GenBank/DDBJ databases">
        <title>Biogeographic distribution of Paracoccus.</title>
        <authorList>
            <person name="Hollensteiner J."/>
            <person name="Leineberger J."/>
            <person name="Brinkhoff T."/>
            <person name="Daniel R."/>
        </authorList>
    </citation>
    <scope>NUCLEOTIDE SEQUENCE [LARGE SCALE GENOMIC DNA]</scope>
    <source>
        <strain evidence="7 8">LMG25392</strain>
    </source>
</reference>
<gene>
    <name evidence="7" type="ORF">JHW45_01045</name>
</gene>
<evidence type="ECO:0000256" key="4">
    <source>
        <dbReference type="ARBA" id="ARBA00023002"/>
    </source>
</evidence>
<evidence type="ECO:0000313" key="7">
    <source>
        <dbReference type="EMBL" id="WCR11034.1"/>
    </source>
</evidence>
<dbReference type="PANTHER" id="PTHR46056:SF12">
    <property type="entry name" value="LONG-CHAIN-ALCOHOL OXIDASE"/>
    <property type="match status" value="1"/>
</dbReference>
<dbReference type="InterPro" id="IPR036188">
    <property type="entry name" value="FAD/NAD-bd_sf"/>
</dbReference>
<dbReference type="InterPro" id="IPR000172">
    <property type="entry name" value="GMC_OxRdtase_N"/>
</dbReference>
<keyword evidence="4" id="KW-0560">Oxidoreductase</keyword>
<evidence type="ECO:0000259" key="6">
    <source>
        <dbReference type="Pfam" id="PF05199"/>
    </source>
</evidence>